<keyword evidence="3" id="KW-1185">Reference proteome</keyword>
<organism evidence="2 3">
    <name type="scientific">Zasmidium cellare</name>
    <name type="common">Wine cellar mold</name>
    <name type="synonym">Racodium cellare</name>
    <dbReference type="NCBI Taxonomy" id="395010"/>
    <lineage>
        <taxon>Eukaryota</taxon>
        <taxon>Fungi</taxon>
        <taxon>Dikarya</taxon>
        <taxon>Ascomycota</taxon>
        <taxon>Pezizomycotina</taxon>
        <taxon>Dothideomycetes</taxon>
        <taxon>Dothideomycetidae</taxon>
        <taxon>Mycosphaerellales</taxon>
        <taxon>Mycosphaerellaceae</taxon>
        <taxon>Zasmidium</taxon>
    </lineage>
</organism>
<protein>
    <recommendedName>
        <fullName evidence="4">NAD(P)-binding protein</fullName>
    </recommendedName>
</protein>
<keyword evidence="1" id="KW-0560">Oxidoreductase</keyword>
<dbReference type="SUPFAM" id="SSF51735">
    <property type="entry name" value="NAD(P)-binding Rossmann-fold domains"/>
    <property type="match status" value="1"/>
</dbReference>
<name>A0ABR0EWL4_ZASCE</name>
<dbReference type="Gene3D" id="3.40.50.720">
    <property type="entry name" value="NAD(P)-binding Rossmann-like Domain"/>
    <property type="match status" value="1"/>
</dbReference>
<dbReference type="PANTHER" id="PTHR47534">
    <property type="entry name" value="YALI0E05731P"/>
    <property type="match status" value="1"/>
</dbReference>
<reference evidence="2 3" key="1">
    <citation type="journal article" date="2023" name="G3 (Bethesda)">
        <title>A chromosome-level genome assembly of Zasmidium syzygii isolated from banana leaves.</title>
        <authorList>
            <person name="van Westerhoven A.C."/>
            <person name="Mehrabi R."/>
            <person name="Talebi R."/>
            <person name="Steentjes M.B.F."/>
            <person name="Corcolon B."/>
            <person name="Chong P.A."/>
            <person name="Kema G.H.J."/>
            <person name="Seidl M.F."/>
        </authorList>
    </citation>
    <scope>NUCLEOTIDE SEQUENCE [LARGE SCALE GENOMIC DNA]</scope>
    <source>
        <strain evidence="2 3">P124</strain>
    </source>
</reference>
<dbReference type="InterPro" id="IPR002347">
    <property type="entry name" value="SDR_fam"/>
</dbReference>
<gene>
    <name evidence="2" type="ORF">PRZ48_003201</name>
</gene>
<dbReference type="Proteomes" id="UP001305779">
    <property type="component" value="Unassembled WGS sequence"/>
</dbReference>
<dbReference type="InterPro" id="IPR036291">
    <property type="entry name" value="NAD(P)-bd_dom_sf"/>
</dbReference>
<dbReference type="InterPro" id="IPR052228">
    <property type="entry name" value="Sec_Metab_Biosynth_Oxidored"/>
</dbReference>
<evidence type="ECO:0000256" key="1">
    <source>
        <dbReference type="ARBA" id="ARBA00023002"/>
    </source>
</evidence>
<accession>A0ABR0EWL4</accession>
<proteinExistence type="predicted"/>
<dbReference type="PANTHER" id="PTHR47534:SF3">
    <property type="entry name" value="ALCOHOL DEHYDROGENASE-LIKE C-TERMINAL DOMAIN-CONTAINING PROTEIN"/>
    <property type="match status" value="1"/>
</dbReference>
<sequence length="309" mass="33975">MVAIREVRAANSSLKSSKQSLTAVFTGATSGIGKATLQAFARHIPHPTAIIVGRSQKAFAPELEHLKAINPNGTYIFLEEDISLIKNIDAVSKRIASSLQEKNLKIDLLFLSQGYISFNGRETNADGLDTSVSLRYYGRVRFAQNLLPYTAPDARIVSILAGGQEAKIIEDDLDLEKNYSVGNAMGHPACMLTLSWDAFAAQNSDKTFLHVFPGLTSTGLLGRSATGVLGFVMRWVVEPILKLTASRPEDIGERMLYYATTGESGKGSWSLGWDGTPKENEVLKGYRERGFKDMVVEHNERMFERALAR</sequence>
<evidence type="ECO:0008006" key="4">
    <source>
        <dbReference type="Google" id="ProtNLM"/>
    </source>
</evidence>
<dbReference type="EMBL" id="JAXOVC010000002">
    <property type="protein sequence ID" value="KAK4505238.1"/>
    <property type="molecule type" value="Genomic_DNA"/>
</dbReference>
<dbReference type="Pfam" id="PF00106">
    <property type="entry name" value="adh_short"/>
    <property type="match status" value="1"/>
</dbReference>
<evidence type="ECO:0000313" key="3">
    <source>
        <dbReference type="Proteomes" id="UP001305779"/>
    </source>
</evidence>
<comment type="caution">
    <text evidence="2">The sequence shown here is derived from an EMBL/GenBank/DDBJ whole genome shotgun (WGS) entry which is preliminary data.</text>
</comment>
<evidence type="ECO:0000313" key="2">
    <source>
        <dbReference type="EMBL" id="KAK4505238.1"/>
    </source>
</evidence>